<dbReference type="PANTHER" id="PTHR44324">
    <property type="entry name" value="WD40 REPEAT DOMAIN 95"/>
    <property type="match status" value="1"/>
</dbReference>
<gene>
    <name evidence="5" type="ORF">chiPu_0011493</name>
</gene>
<dbReference type="Gene3D" id="2.130.10.10">
    <property type="entry name" value="YVTN repeat-like/Quinoprotein amine dehydrogenase"/>
    <property type="match status" value="5"/>
</dbReference>
<keyword evidence="1 3" id="KW-0853">WD repeat</keyword>
<sequence>MEEITDRTSYINQDEPGDDYDVTKLEFSSTNEPNQKPDDVIFHLPAILKETPHRESILRICPTADSNFMLMGQDGLISFWSSDLMFVKSRSLFVQEKSRKVKWITDFILINQYNKFLIGTCDREIRLYELSNFEPYCQIIGLQSVPLRLDYSSTGNDESVILYGDDQGCVNILLMSMMGESLRNWTKGPLVDGIPSITIEKLASHGAISYVRWKAHNDWVSEIKYIHSINKVISSCNEETTALVIGCVIGTKSIQQRMKEIQDEVYNKDRHPQTGVTVLQRRQSCDEAVFLISKGAKTFDFCKEKNVLVTGGLDRIIRMWNPNFTGRPIGRLTGHNSPIVFLSIAAGDRRIFSISVDKIIKVWDIEDQMCLITVKPKASQINGDLATCYYSEESKALYIATDSLAQLLLQNREELNKGVSHKKPVLCCQYNKLMRQVVTCCEGSDIKVWDLDTGHLVFELTRAHGDAAITCMTFDIDERRLITGGRDGCVKKWDYQNRQCIQTLRQAGERTEEISDCIYAEIYKNSFIISVGWDKRINVYSDVQDDLCDTQYPSHHWADDAKNGHKDDILSVVLCAPNLLATSSYDGAVIIWNFTSGLIFCHLHSPFSAVPQELSGENLSINKLLCIRSRTSCEKTSATVIASGPRGHVHFWNIFHGGKLLAHFLCSPHEVTVTSMTISEDSAMLYAADHCGYIYVFHILHYALHGPETHPPQTFACWRAHECSVTSVALVEEHQLVLTSSVDCSVKLWNVRGEFIGIFGQSISWNIHSFKSEEHQKVLMEQVPPESRQSLQSDTKTNEKVKNRAEDALSLLELKYQEVTKELEPLDSVVKMRLHEHKQKHIEKQQIYGKLTAYQSLHCHELADISFDVHKPDPAAELNDLFDII</sequence>
<name>A0A401SRK9_CHIPU</name>
<evidence type="ECO:0000256" key="3">
    <source>
        <dbReference type="PROSITE-ProRule" id="PRU00221"/>
    </source>
</evidence>
<comment type="caution">
    <text evidence="5">The sequence shown here is derived from an EMBL/GenBank/DDBJ whole genome shotgun (WGS) entry which is preliminary data.</text>
</comment>
<dbReference type="SMART" id="SM00320">
    <property type="entry name" value="WD40"/>
    <property type="match status" value="10"/>
</dbReference>
<feature type="repeat" description="WD" evidence="3">
    <location>
        <begin position="562"/>
        <end position="597"/>
    </location>
</feature>
<dbReference type="Pfam" id="PF00400">
    <property type="entry name" value="WD40"/>
    <property type="match status" value="5"/>
</dbReference>
<evidence type="ECO:0000256" key="2">
    <source>
        <dbReference type="ARBA" id="ARBA00022737"/>
    </source>
</evidence>
<proteinExistence type="predicted"/>
<dbReference type="Proteomes" id="UP000287033">
    <property type="component" value="Unassembled WGS sequence"/>
</dbReference>
<dbReference type="InterPro" id="IPR051242">
    <property type="entry name" value="WD-EF-hand_domain"/>
</dbReference>
<dbReference type="EMBL" id="BEZZ01000480">
    <property type="protein sequence ID" value="GCC33027.1"/>
    <property type="molecule type" value="Genomic_DNA"/>
</dbReference>
<keyword evidence="2" id="KW-0677">Repeat</keyword>
<dbReference type="InterPro" id="IPR015943">
    <property type="entry name" value="WD40/YVTN_repeat-like_dom_sf"/>
</dbReference>
<protein>
    <submittedName>
        <fullName evidence="5">Uncharacterized protein</fullName>
    </submittedName>
</protein>
<evidence type="ECO:0000256" key="4">
    <source>
        <dbReference type="SAM" id="MobiDB-lite"/>
    </source>
</evidence>
<dbReference type="OMA" id="WNISQYA"/>
<dbReference type="OrthoDB" id="5980302at2759"/>
<reference evidence="5 6" key="1">
    <citation type="journal article" date="2018" name="Nat. Ecol. Evol.">
        <title>Shark genomes provide insights into elasmobranch evolution and the origin of vertebrates.</title>
        <authorList>
            <person name="Hara Y"/>
            <person name="Yamaguchi K"/>
            <person name="Onimaru K"/>
            <person name="Kadota M"/>
            <person name="Koyanagi M"/>
            <person name="Keeley SD"/>
            <person name="Tatsumi K"/>
            <person name="Tanaka K"/>
            <person name="Motone F"/>
            <person name="Kageyama Y"/>
            <person name="Nozu R"/>
            <person name="Adachi N"/>
            <person name="Nishimura O"/>
            <person name="Nakagawa R"/>
            <person name="Tanegashima C"/>
            <person name="Kiyatake I"/>
            <person name="Matsumoto R"/>
            <person name="Murakumo K"/>
            <person name="Nishida K"/>
            <person name="Terakita A"/>
            <person name="Kuratani S"/>
            <person name="Sato K"/>
            <person name="Hyodo S Kuraku.S."/>
        </authorList>
    </citation>
    <scope>NUCLEOTIDE SEQUENCE [LARGE SCALE GENOMIC DNA]</scope>
</reference>
<accession>A0A401SRK9</accession>
<dbReference type="InterPro" id="IPR019775">
    <property type="entry name" value="WD40_repeat_CS"/>
</dbReference>
<dbReference type="SUPFAM" id="SSF50978">
    <property type="entry name" value="WD40 repeat-like"/>
    <property type="match status" value="2"/>
</dbReference>
<feature type="repeat" description="WD" evidence="3">
    <location>
        <begin position="718"/>
        <end position="752"/>
    </location>
</feature>
<evidence type="ECO:0000313" key="5">
    <source>
        <dbReference type="EMBL" id="GCC33027.1"/>
    </source>
</evidence>
<feature type="region of interest" description="Disordered" evidence="4">
    <location>
        <begin position="783"/>
        <end position="802"/>
    </location>
</feature>
<dbReference type="AlphaFoldDB" id="A0A401SRK9"/>
<dbReference type="PROSITE" id="PS50294">
    <property type="entry name" value="WD_REPEATS_REGION"/>
    <property type="match status" value="2"/>
</dbReference>
<feature type="repeat" description="WD" evidence="3">
    <location>
        <begin position="469"/>
        <end position="503"/>
    </location>
</feature>
<organism evidence="5 6">
    <name type="scientific">Chiloscyllium punctatum</name>
    <name type="common">Brownbanded bambooshark</name>
    <name type="synonym">Hemiscyllium punctatum</name>
    <dbReference type="NCBI Taxonomy" id="137246"/>
    <lineage>
        <taxon>Eukaryota</taxon>
        <taxon>Metazoa</taxon>
        <taxon>Chordata</taxon>
        <taxon>Craniata</taxon>
        <taxon>Vertebrata</taxon>
        <taxon>Chondrichthyes</taxon>
        <taxon>Elasmobranchii</taxon>
        <taxon>Galeomorphii</taxon>
        <taxon>Galeoidea</taxon>
        <taxon>Orectolobiformes</taxon>
        <taxon>Hemiscylliidae</taxon>
        <taxon>Chiloscyllium</taxon>
    </lineage>
</organism>
<feature type="repeat" description="WD" evidence="3">
    <location>
        <begin position="332"/>
        <end position="373"/>
    </location>
</feature>
<keyword evidence="6" id="KW-1185">Reference proteome</keyword>
<evidence type="ECO:0000313" key="6">
    <source>
        <dbReference type="Proteomes" id="UP000287033"/>
    </source>
</evidence>
<dbReference type="PROSITE" id="PS50082">
    <property type="entry name" value="WD_REPEATS_2"/>
    <property type="match status" value="4"/>
</dbReference>
<feature type="region of interest" description="Disordered" evidence="4">
    <location>
        <begin position="1"/>
        <end position="20"/>
    </location>
</feature>
<dbReference type="PROSITE" id="PS00678">
    <property type="entry name" value="WD_REPEATS_1"/>
    <property type="match status" value="3"/>
</dbReference>
<dbReference type="InterPro" id="IPR036322">
    <property type="entry name" value="WD40_repeat_dom_sf"/>
</dbReference>
<evidence type="ECO:0000256" key="1">
    <source>
        <dbReference type="ARBA" id="ARBA00022574"/>
    </source>
</evidence>
<dbReference type="PANTHER" id="PTHR44324:SF8">
    <property type="entry name" value="WD REPEAT-CONTAINING PROTEIN 64"/>
    <property type="match status" value="1"/>
</dbReference>
<dbReference type="InterPro" id="IPR001680">
    <property type="entry name" value="WD40_rpt"/>
</dbReference>
<dbReference type="STRING" id="137246.A0A401SRK9"/>